<protein>
    <submittedName>
        <fullName evidence="1">Orf1</fullName>
    </submittedName>
</protein>
<sequence length="152" mass="16032">MRTGNLISPSHRSSLPLRPLFVAFSSVGVGGVLRRVAGWGSSFFCPAYARASDFLSSLFTAVMGLPPPASRVGASTAAFVRLCPGERRVFLSGAQASVLRISSASRLPAVCGILLPIMLMPSPASNPAVEGTPNKRALFASHRLARRPSLLR</sequence>
<name>A0SKJ4_PROMI</name>
<dbReference type="EMBL" id="DQ520941">
    <property type="protein sequence ID" value="ABG01716.1"/>
    <property type="molecule type" value="Genomic_DNA"/>
</dbReference>
<organism evidence="1">
    <name type="scientific">Proteus mirabilis</name>
    <dbReference type="NCBI Taxonomy" id="584"/>
    <lineage>
        <taxon>Bacteria</taxon>
        <taxon>Pseudomonadati</taxon>
        <taxon>Pseudomonadota</taxon>
        <taxon>Gammaproteobacteria</taxon>
        <taxon>Enterobacterales</taxon>
        <taxon>Morganellaceae</taxon>
        <taxon>Proteus</taxon>
    </lineage>
</organism>
<accession>A0SKJ4</accession>
<evidence type="ECO:0000313" key="1">
    <source>
        <dbReference type="EMBL" id="ABG01716.1"/>
    </source>
</evidence>
<proteinExistence type="predicted"/>
<dbReference type="AlphaFoldDB" id="A0SKJ4"/>
<reference evidence="1" key="1">
    <citation type="journal article" date="2008" name="Microb. Drug Resist.">
        <title>Characterization of antimicrobial resistance and class 1 integrons in Enterobacteriaceae isolated from Mediterranean herring gulls (Larus cachinnans).</title>
        <authorList>
            <person name="Gionechetti F."/>
            <person name="Zucca P."/>
            <person name="Gombac F."/>
            <person name="Monti-Bragadin C."/>
            <person name="Lagatolla C."/>
            <person name="Tonin E."/>
            <person name="Edalucci E."/>
            <person name="Vitali L.A."/>
            <person name="Dolzani L."/>
        </authorList>
    </citation>
    <scope>NUCLEOTIDE SEQUENCE</scope>
    <source>
        <strain evidence="1">00-29</strain>
    </source>
</reference>